<dbReference type="EMBL" id="JAXOFX010000002">
    <property type="protein sequence ID" value="MDZ5470994.1"/>
    <property type="molecule type" value="Genomic_DNA"/>
</dbReference>
<name>A0ABU5IV19_9BACI</name>
<proteinExistence type="predicted"/>
<gene>
    <name evidence="1" type="ORF">SM124_04425</name>
</gene>
<reference evidence="1 2" key="1">
    <citation type="submission" date="2023-11" db="EMBL/GenBank/DDBJ databases">
        <title>Bacillus jintuensis, isolated from a mudflat on the Beibu Gulf coast.</title>
        <authorList>
            <person name="Li M."/>
        </authorList>
    </citation>
    <scope>NUCLEOTIDE SEQUENCE [LARGE SCALE GENOMIC DNA]</scope>
    <source>
        <strain evidence="1 2">31A1R</strain>
        <plasmid evidence="1">unnamed</plasmid>
    </source>
</reference>
<evidence type="ECO:0000313" key="1">
    <source>
        <dbReference type="EMBL" id="MDZ5470994.1"/>
    </source>
</evidence>
<sequence>MITNSYYMLEDEVVKNTFSRNEILTTPGIWINGKTYWIQDSREKLIAEEGISVHIREEALHSKMKNLEVLVTNHNITTRKKVKLLFMHQHINALKDQFTFVSPTENVIFHLTNSCVYLVNAGSNDGVSQMTVHPYLSLYTESIWSCMEKGSLKFQPMTKGSSISILSVDMEVSPKTTSKGYSWVISGKKKEGLIRLNRAFLKNTLAFPFEK</sequence>
<geneLocation type="plasmid" evidence="1">
    <name>unnamed</name>
</geneLocation>
<keyword evidence="1" id="KW-0614">Plasmid</keyword>
<evidence type="ECO:0000313" key="2">
    <source>
        <dbReference type="Proteomes" id="UP001290455"/>
    </source>
</evidence>
<accession>A0ABU5IV19</accession>
<comment type="caution">
    <text evidence="1">The sequence shown here is derived from an EMBL/GenBank/DDBJ whole genome shotgun (WGS) entry which is preliminary data.</text>
</comment>
<protein>
    <submittedName>
        <fullName evidence="1">Uncharacterized protein</fullName>
    </submittedName>
</protein>
<dbReference type="RefSeq" id="WP_322445074.1">
    <property type="nucleotide sequence ID" value="NZ_JAXOFX010000002.1"/>
</dbReference>
<keyword evidence="2" id="KW-1185">Reference proteome</keyword>
<dbReference type="Proteomes" id="UP001290455">
    <property type="component" value="Unassembled WGS sequence"/>
</dbReference>
<organism evidence="1 2">
    <name type="scientific">Robertmurraya mangrovi</name>
    <dbReference type="NCBI Taxonomy" id="3098077"/>
    <lineage>
        <taxon>Bacteria</taxon>
        <taxon>Bacillati</taxon>
        <taxon>Bacillota</taxon>
        <taxon>Bacilli</taxon>
        <taxon>Bacillales</taxon>
        <taxon>Bacillaceae</taxon>
        <taxon>Robertmurraya</taxon>
    </lineage>
</organism>